<sequence length="84" mass="9114">MGTDDQGRAAGSTAESLDRVRTRVSEAPLRHGNRVTLLQNGSQAYEEWLAEIGLAGRLGPPRELHLQGRRDRAPVRRGPEGEGG</sequence>
<gene>
    <name evidence="2" type="ORF">AVDCRST_MAG45-1499</name>
</gene>
<feature type="compositionally biased region" description="Basic and acidic residues" evidence="1">
    <location>
        <begin position="60"/>
        <end position="84"/>
    </location>
</feature>
<feature type="region of interest" description="Disordered" evidence="1">
    <location>
        <begin position="59"/>
        <end position="84"/>
    </location>
</feature>
<reference evidence="2" key="1">
    <citation type="submission" date="2020-02" db="EMBL/GenBank/DDBJ databases">
        <authorList>
            <person name="Meier V. D."/>
        </authorList>
    </citation>
    <scope>NUCLEOTIDE SEQUENCE</scope>
    <source>
        <strain evidence="2">AVDCRST_MAG45</strain>
    </source>
</reference>
<dbReference type="AlphaFoldDB" id="A0A6J4SSQ4"/>
<name>A0A6J4SSQ4_9ACTN</name>
<organism evidence="2">
    <name type="scientific">uncultured Solirubrobacterales bacterium</name>
    <dbReference type="NCBI Taxonomy" id="768556"/>
    <lineage>
        <taxon>Bacteria</taxon>
        <taxon>Bacillati</taxon>
        <taxon>Actinomycetota</taxon>
        <taxon>Thermoleophilia</taxon>
        <taxon>Solirubrobacterales</taxon>
        <taxon>environmental samples</taxon>
    </lineage>
</organism>
<accession>A0A6J4SSQ4</accession>
<proteinExistence type="predicted"/>
<evidence type="ECO:0000313" key="2">
    <source>
        <dbReference type="EMBL" id="CAA9504255.1"/>
    </source>
</evidence>
<protein>
    <submittedName>
        <fullName evidence="2">Uncharacterized protein</fullName>
    </submittedName>
</protein>
<evidence type="ECO:0000256" key="1">
    <source>
        <dbReference type="SAM" id="MobiDB-lite"/>
    </source>
</evidence>
<feature type="region of interest" description="Disordered" evidence="1">
    <location>
        <begin position="1"/>
        <end position="25"/>
    </location>
</feature>
<dbReference type="EMBL" id="CADCVU010000124">
    <property type="protein sequence ID" value="CAA9504255.1"/>
    <property type="molecule type" value="Genomic_DNA"/>
</dbReference>